<dbReference type="Proteomes" id="UP000325440">
    <property type="component" value="Unassembled WGS sequence"/>
</dbReference>
<proteinExistence type="predicted"/>
<reference evidence="2 3" key="1">
    <citation type="submission" date="2019-08" db="EMBL/GenBank/DDBJ databases">
        <authorList>
            <person name="Alioto T."/>
            <person name="Alioto T."/>
            <person name="Gomez Garrido J."/>
        </authorList>
    </citation>
    <scope>NUCLEOTIDE SEQUENCE [LARGE SCALE GENOMIC DNA]</scope>
</reference>
<evidence type="ECO:0000256" key="1">
    <source>
        <dbReference type="SAM" id="MobiDB-lite"/>
    </source>
</evidence>
<gene>
    <name evidence="2" type="ORF">CINCED_3A025752</name>
</gene>
<accession>A0A5E4NGF6</accession>
<name>A0A5E4NGF6_9HEMI</name>
<keyword evidence="3" id="KW-1185">Reference proteome</keyword>
<evidence type="ECO:0000313" key="2">
    <source>
        <dbReference type="EMBL" id="VVC44024.1"/>
    </source>
</evidence>
<organism evidence="2 3">
    <name type="scientific">Cinara cedri</name>
    <dbReference type="NCBI Taxonomy" id="506608"/>
    <lineage>
        <taxon>Eukaryota</taxon>
        <taxon>Metazoa</taxon>
        <taxon>Ecdysozoa</taxon>
        <taxon>Arthropoda</taxon>
        <taxon>Hexapoda</taxon>
        <taxon>Insecta</taxon>
        <taxon>Pterygota</taxon>
        <taxon>Neoptera</taxon>
        <taxon>Paraneoptera</taxon>
        <taxon>Hemiptera</taxon>
        <taxon>Sternorrhyncha</taxon>
        <taxon>Aphidomorpha</taxon>
        <taxon>Aphidoidea</taxon>
        <taxon>Aphididae</taxon>
        <taxon>Lachninae</taxon>
        <taxon>Cinara</taxon>
    </lineage>
</organism>
<feature type="region of interest" description="Disordered" evidence="1">
    <location>
        <begin position="36"/>
        <end position="92"/>
    </location>
</feature>
<sequence>MARPTAERAPNAVHIRANQVAWALFEREFVEGCRAPVDKSGDSHSPGPEQWAIETGCEPPKSTPGSGIGVSATRGPGWTRVGFRPEPASPTM</sequence>
<dbReference type="AlphaFoldDB" id="A0A5E4NGF6"/>
<dbReference type="EMBL" id="CABPRJ010002374">
    <property type="protein sequence ID" value="VVC44024.1"/>
    <property type="molecule type" value="Genomic_DNA"/>
</dbReference>
<evidence type="ECO:0000313" key="3">
    <source>
        <dbReference type="Proteomes" id="UP000325440"/>
    </source>
</evidence>
<protein>
    <submittedName>
        <fullName evidence="2">Uncharacterized protein</fullName>
    </submittedName>
</protein>